<evidence type="ECO:0000256" key="1">
    <source>
        <dbReference type="SAM" id="SignalP"/>
    </source>
</evidence>
<keyword evidence="3" id="KW-1185">Reference proteome</keyword>
<dbReference type="Proteomes" id="UP001597351">
    <property type="component" value="Unassembled WGS sequence"/>
</dbReference>
<organism evidence="2 3">
    <name type="scientific">Nocardioides aestuarii</name>
    <dbReference type="NCBI Taxonomy" id="252231"/>
    <lineage>
        <taxon>Bacteria</taxon>
        <taxon>Bacillati</taxon>
        <taxon>Actinomycetota</taxon>
        <taxon>Actinomycetes</taxon>
        <taxon>Propionibacteriales</taxon>
        <taxon>Nocardioidaceae</taxon>
        <taxon>Nocardioides</taxon>
    </lineage>
</organism>
<evidence type="ECO:0000313" key="3">
    <source>
        <dbReference type="Proteomes" id="UP001597351"/>
    </source>
</evidence>
<feature type="signal peptide" evidence="1">
    <location>
        <begin position="1"/>
        <end position="25"/>
    </location>
</feature>
<protein>
    <submittedName>
        <fullName evidence="2">Uncharacterized protein</fullName>
    </submittedName>
</protein>
<sequence>MKRSIAALAIAAIAPLVLTATPSQATNIGYEGCTPGYWKNHTDSWEEAKPGNMYVGKFSGGSAYSSVSGLTQLQALDGGGGSGANGAARILARASMAAYLNAATEGLGYPWRRATDGLDGRPPLTDTVNAAFASGNRDTMINLATWLDADNNLGCPLN</sequence>
<dbReference type="RefSeq" id="WP_343921670.1">
    <property type="nucleotide sequence ID" value="NZ_BAAAJT010000003.1"/>
</dbReference>
<reference evidence="3" key="1">
    <citation type="journal article" date="2019" name="Int. J. Syst. Evol. Microbiol.">
        <title>The Global Catalogue of Microorganisms (GCM) 10K type strain sequencing project: providing services to taxonomists for standard genome sequencing and annotation.</title>
        <authorList>
            <consortium name="The Broad Institute Genomics Platform"/>
            <consortium name="The Broad Institute Genome Sequencing Center for Infectious Disease"/>
            <person name="Wu L."/>
            <person name="Ma J."/>
        </authorList>
    </citation>
    <scope>NUCLEOTIDE SEQUENCE [LARGE SCALE GENOMIC DNA]</scope>
    <source>
        <strain evidence="3">CGMCC 1.12477</strain>
    </source>
</reference>
<keyword evidence="1" id="KW-0732">Signal</keyword>
<dbReference type="EMBL" id="JBHUGD010000004">
    <property type="protein sequence ID" value="MFD1948786.1"/>
    <property type="molecule type" value="Genomic_DNA"/>
</dbReference>
<gene>
    <name evidence="2" type="ORF">ACFSDE_18435</name>
</gene>
<comment type="caution">
    <text evidence="2">The sequence shown here is derived from an EMBL/GenBank/DDBJ whole genome shotgun (WGS) entry which is preliminary data.</text>
</comment>
<proteinExistence type="predicted"/>
<name>A0ABW4TSA1_9ACTN</name>
<feature type="chain" id="PRO_5046008333" evidence="1">
    <location>
        <begin position="26"/>
        <end position="158"/>
    </location>
</feature>
<accession>A0ABW4TSA1</accession>
<evidence type="ECO:0000313" key="2">
    <source>
        <dbReference type="EMBL" id="MFD1948786.1"/>
    </source>
</evidence>